<gene>
    <name evidence="1" type="ORF">HPB47_018109</name>
</gene>
<comment type="caution">
    <text evidence="1">The sequence shown here is derived from an EMBL/GenBank/DDBJ whole genome shotgun (WGS) entry which is preliminary data.</text>
</comment>
<sequence length="102" mass="10782">GDSGGPLQCMLDDGRWYLAGVVSWGAGCGRPRKPAMFVRVSSYLDWIRLAMTTADGGPRPVSADAALLIYTDASDLPVFTEVPSQNLHTSSEEPGSPKADAV</sequence>
<proteinExistence type="predicted"/>
<reference evidence="1 2" key="1">
    <citation type="journal article" date="2020" name="Cell">
        <title>Large-Scale Comparative Analyses of Tick Genomes Elucidate Their Genetic Diversity and Vector Capacities.</title>
        <authorList>
            <consortium name="Tick Genome and Microbiome Consortium (TIGMIC)"/>
            <person name="Jia N."/>
            <person name="Wang J."/>
            <person name="Shi W."/>
            <person name="Du L."/>
            <person name="Sun Y."/>
            <person name="Zhan W."/>
            <person name="Jiang J.F."/>
            <person name="Wang Q."/>
            <person name="Zhang B."/>
            <person name="Ji P."/>
            <person name="Bell-Sakyi L."/>
            <person name="Cui X.M."/>
            <person name="Yuan T.T."/>
            <person name="Jiang B.G."/>
            <person name="Yang W.F."/>
            <person name="Lam T.T."/>
            <person name="Chang Q.C."/>
            <person name="Ding S.J."/>
            <person name="Wang X.J."/>
            <person name="Zhu J.G."/>
            <person name="Ruan X.D."/>
            <person name="Zhao L."/>
            <person name="Wei J.T."/>
            <person name="Ye R.Z."/>
            <person name="Que T.C."/>
            <person name="Du C.H."/>
            <person name="Zhou Y.H."/>
            <person name="Cheng J.X."/>
            <person name="Dai P.F."/>
            <person name="Guo W.B."/>
            <person name="Han X.H."/>
            <person name="Huang E.J."/>
            <person name="Li L.F."/>
            <person name="Wei W."/>
            <person name="Gao Y.C."/>
            <person name="Liu J.Z."/>
            <person name="Shao H.Z."/>
            <person name="Wang X."/>
            <person name="Wang C.C."/>
            <person name="Yang T.C."/>
            <person name="Huo Q.B."/>
            <person name="Li W."/>
            <person name="Chen H.Y."/>
            <person name="Chen S.E."/>
            <person name="Zhou L.G."/>
            <person name="Ni X.B."/>
            <person name="Tian J.H."/>
            <person name="Sheng Y."/>
            <person name="Liu T."/>
            <person name="Pan Y.S."/>
            <person name="Xia L.Y."/>
            <person name="Li J."/>
            <person name="Zhao F."/>
            <person name="Cao W.C."/>
        </authorList>
    </citation>
    <scope>NUCLEOTIDE SEQUENCE [LARGE SCALE GENOMIC DNA]</scope>
    <source>
        <strain evidence="1">Iper-2018</strain>
    </source>
</reference>
<protein>
    <submittedName>
        <fullName evidence="1">Uncharacterized protein</fullName>
    </submittedName>
</protein>
<accession>A0AC60QZW1</accession>
<evidence type="ECO:0000313" key="1">
    <source>
        <dbReference type="EMBL" id="KAG0445225.1"/>
    </source>
</evidence>
<organism evidence="1 2">
    <name type="scientific">Ixodes persulcatus</name>
    <name type="common">Taiga tick</name>
    <dbReference type="NCBI Taxonomy" id="34615"/>
    <lineage>
        <taxon>Eukaryota</taxon>
        <taxon>Metazoa</taxon>
        <taxon>Ecdysozoa</taxon>
        <taxon>Arthropoda</taxon>
        <taxon>Chelicerata</taxon>
        <taxon>Arachnida</taxon>
        <taxon>Acari</taxon>
        <taxon>Parasitiformes</taxon>
        <taxon>Ixodida</taxon>
        <taxon>Ixodoidea</taxon>
        <taxon>Ixodidae</taxon>
        <taxon>Ixodinae</taxon>
        <taxon>Ixodes</taxon>
    </lineage>
</organism>
<name>A0AC60QZW1_IXOPE</name>
<dbReference type="EMBL" id="JABSTQ010000715">
    <property type="protein sequence ID" value="KAG0445225.1"/>
    <property type="molecule type" value="Genomic_DNA"/>
</dbReference>
<keyword evidence="2" id="KW-1185">Reference proteome</keyword>
<evidence type="ECO:0000313" key="2">
    <source>
        <dbReference type="Proteomes" id="UP000805193"/>
    </source>
</evidence>
<dbReference type="Proteomes" id="UP000805193">
    <property type="component" value="Unassembled WGS sequence"/>
</dbReference>
<feature type="non-terminal residue" evidence="1">
    <location>
        <position position="1"/>
    </location>
</feature>